<dbReference type="Pfam" id="PF00196">
    <property type="entry name" value="GerE"/>
    <property type="match status" value="1"/>
</dbReference>
<proteinExistence type="predicted"/>
<sequence length="856" mass="90535">MKGERAYSEPFLGRADEFAHASACLAAGTGLIIVGAEGSGRTRFARELGAQAGTELRARLRVGDDLALFSDDDLGRWAAAVRSGSILPIATAPAFHSQPVIDDLVRRGRVRSIVLGALTARELHAIVEHDLGAPVHPGSLPELVPARGGDDIVSLRETVAEATRTGALVLRDGFFVIADQGIRAESARSRAFSRAGSDVRLEVAEAEDILDLLALAPGLELTNARAVLATLERSPADVAAALERLEASGYVAVDRHASTLHLAVRDGVDELLIPRGMGVFRRYRLANALAEALSRVAPARLSAAETIALARHGTDLGIPVAAEVLVAAARASLRTPRIQESLAFASAAIDAGGGFEAELARADAEAQAGRDDESLKRLLRLQTDEADHEKRARVLHSMSGYARDRNRRVAESVDGDSLAQLSISPLRRDVLRGFRHYNLGRVVEAAALIRPALAVLTGMERAEGYLQIGVMDLMLGHITDAAAALDEAETAYLAEGADASHVHFVRSNVNILRGRAEESLLVTRAAREQAAVFGQPVAQAYCGWAIGTLIMASGSLAEASRELRTSLDILDVAGVERIAELVKLDLALCLAQAGDGEAAREVGSRSSEDDDGSELAVSGKILVVEGWMHLDDGDRDRARASFLQAADVYARGGFHLPSVAALLDAARVGGAAELADRIATSAAGMEGEYIVMVRSLSSALGALDELSRSGRDRGSDLAARFEAAGVAASRIGHHVIAAEAFDYAAVLYGSDGLPREAAAAARSRDDHLAACGLDRTPSGVTARSAPLSGREIEIARLAADGASNREIAEKLVLSVRTVETHLQRVYAKVGVRRRSDLARALRGELQSTAEKRTQRG</sequence>
<dbReference type="PANTHER" id="PTHR44688">
    <property type="entry name" value="DNA-BINDING TRANSCRIPTIONAL ACTIVATOR DEVR_DOSR"/>
    <property type="match status" value="1"/>
</dbReference>
<protein>
    <submittedName>
        <fullName evidence="5">LuxR C-terminal-related transcriptional regulator</fullName>
    </submittedName>
</protein>
<dbReference type="PANTHER" id="PTHR44688:SF16">
    <property type="entry name" value="DNA-BINDING TRANSCRIPTIONAL ACTIVATOR DEVR_DOSR"/>
    <property type="match status" value="1"/>
</dbReference>
<dbReference type="GO" id="GO:0003677">
    <property type="term" value="F:DNA binding"/>
    <property type="evidence" value="ECO:0007669"/>
    <property type="project" value="UniProtKB-KW"/>
</dbReference>
<dbReference type="InterPro" id="IPR000792">
    <property type="entry name" value="Tscrpt_reg_LuxR_C"/>
</dbReference>
<accession>A0AB39BDZ0</accession>
<gene>
    <name evidence="5" type="ORF">ABFY20_15195</name>
</gene>
<dbReference type="PROSITE" id="PS00622">
    <property type="entry name" value="HTH_LUXR_1"/>
    <property type="match status" value="1"/>
</dbReference>
<dbReference type="AlphaFoldDB" id="A0AB39BDZ0"/>
<dbReference type="PROSITE" id="PS50043">
    <property type="entry name" value="HTH_LUXR_2"/>
    <property type="match status" value="1"/>
</dbReference>
<reference evidence="5" key="1">
    <citation type="submission" date="2024-05" db="EMBL/GenBank/DDBJ databases">
        <title>Herbiconiux sp. A18JL235.</title>
        <authorList>
            <person name="Zhang G."/>
        </authorList>
    </citation>
    <scope>NUCLEOTIDE SEQUENCE</scope>
    <source>
        <strain evidence="5">A18JL235</strain>
    </source>
</reference>
<keyword evidence="1" id="KW-0805">Transcription regulation</keyword>
<dbReference type="SUPFAM" id="SSF48452">
    <property type="entry name" value="TPR-like"/>
    <property type="match status" value="1"/>
</dbReference>
<evidence type="ECO:0000256" key="2">
    <source>
        <dbReference type="ARBA" id="ARBA00023125"/>
    </source>
</evidence>
<dbReference type="InterPro" id="IPR016032">
    <property type="entry name" value="Sig_transdc_resp-reg_C-effctor"/>
</dbReference>
<evidence type="ECO:0000313" key="5">
    <source>
        <dbReference type="EMBL" id="XDI04669.1"/>
    </source>
</evidence>
<keyword evidence="2" id="KW-0238">DNA-binding</keyword>
<dbReference type="SMART" id="SM00421">
    <property type="entry name" value="HTH_LUXR"/>
    <property type="match status" value="1"/>
</dbReference>
<dbReference type="InterPro" id="IPR011990">
    <property type="entry name" value="TPR-like_helical_dom_sf"/>
</dbReference>
<dbReference type="SUPFAM" id="SSF46894">
    <property type="entry name" value="C-terminal effector domain of the bipartite response regulators"/>
    <property type="match status" value="1"/>
</dbReference>
<name>A0AB39BDZ0_9MICO</name>
<evidence type="ECO:0000259" key="4">
    <source>
        <dbReference type="PROSITE" id="PS50043"/>
    </source>
</evidence>
<keyword evidence="3" id="KW-0804">Transcription</keyword>
<evidence type="ECO:0000256" key="3">
    <source>
        <dbReference type="ARBA" id="ARBA00023163"/>
    </source>
</evidence>
<dbReference type="RefSeq" id="WP_368497074.1">
    <property type="nucleotide sequence ID" value="NZ_CP162511.1"/>
</dbReference>
<feature type="domain" description="HTH luxR-type" evidence="4">
    <location>
        <begin position="780"/>
        <end position="845"/>
    </location>
</feature>
<dbReference type="InterPro" id="IPR036388">
    <property type="entry name" value="WH-like_DNA-bd_sf"/>
</dbReference>
<dbReference type="GO" id="GO:0006355">
    <property type="term" value="P:regulation of DNA-templated transcription"/>
    <property type="evidence" value="ECO:0007669"/>
    <property type="project" value="InterPro"/>
</dbReference>
<evidence type="ECO:0000256" key="1">
    <source>
        <dbReference type="ARBA" id="ARBA00023015"/>
    </source>
</evidence>
<dbReference type="Gene3D" id="1.10.10.10">
    <property type="entry name" value="Winged helix-like DNA-binding domain superfamily/Winged helix DNA-binding domain"/>
    <property type="match status" value="1"/>
</dbReference>
<dbReference type="PRINTS" id="PR00038">
    <property type="entry name" value="HTHLUXR"/>
</dbReference>
<dbReference type="CDD" id="cd06170">
    <property type="entry name" value="LuxR_C_like"/>
    <property type="match status" value="1"/>
</dbReference>
<dbReference type="EMBL" id="CP162511">
    <property type="protein sequence ID" value="XDI04669.1"/>
    <property type="molecule type" value="Genomic_DNA"/>
</dbReference>
<organism evidence="5">
    <name type="scientific">Herbiconiux sp. A18JL235</name>
    <dbReference type="NCBI Taxonomy" id="3152363"/>
    <lineage>
        <taxon>Bacteria</taxon>
        <taxon>Bacillati</taxon>
        <taxon>Actinomycetota</taxon>
        <taxon>Actinomycetes</taxon>
        <taxon>Micrococcales</taxon>
        <taxon>Microbacteriaceae</taxon>
        <taxon>Herbiconiux</taxon>
    </lineage>
</organism>